<reference evidence="8" key="1">
    <citation type="journal article" date="2020" name="Stud. Mycol.">
        <title>101 Dothideomycetes genomes: a test case for predicting lifestyles and emergence of pathogens.</title>
        <authorList>
            <person name="Haridas S."/>
            <person name="Albert R."/>
            <person name="Binder M."/>
            <person name="Bloem J."/>
            <person name="Labutti K."/>
            <person name="Salamov A."/>
            <person name="Andreopoulos B."/>
            <person name="Baker S."/>
            <person name="Barry K."/>
            <person name="Bills G."/>
            <person name="Bluhm B."/>
            <person name="Cannon C."/>
            <person name="Castanera R."/>
            <person name="Culley D."/>
            <person name="Daum C."/>
            <person name="Ezra D."/>
            <person name="Gonzalez J."/>
            <person name="Henrissat B."/>
            <person name="Kuo A."/>
            <person name="Liang C."/>
            <person name="Lipzen A."/>
            <person name="Lutzoni F."/>
            <person name="Magnuson J."/>
            <person name="Mondo S."/>
            <person name="Nolan M."/>
            <person name="Ohm R."/>
            <person name="Pangilinan J."/>
            <person name="Park H.-J."/>
            <person name="Ramirez L."/>
            <person name="Alfaro M."/>
            <person name="Sun H."/>
            <person name="Tritt A."/>
            <person name="Yoshinaga Y."/>
            <person name="Zwiers L.-H."/>
            <person name="Turgeon B."/>
            <person name="Goodwin S."/>
            <person name="Spatafora J."/>
            <person name="Crous P."/>
            <person name="Grigoriev I."/>
        </authorList>
    </citation>
    <scope>NUCLEOTIDE SEQUENCE</scope>
    <source>
        <strain evidence="8">CBS 161.51</strain>
    </source>
</reference>
<dbReference type="PROSITE" id="PS50011">
    <property type="entry name" value="PROTEIN_KINASE_DOM"/>
    <property type="match status" value="1"/>
</dbReference>
<keyword evidence="2" id="KW-0547">Nucleotide-binding</keyword>
<evidence type="ECO:0000256" key="4">
    <source>
        <dbReference type="ARBA" id="ARBA00022840"/>
    </source>
</evidence>
<dbReference type="SUPFAM" id="SSF56112">
    <property type="entry name" value="Protein kinase-like (PK-like)"/>
    <property type="match status" value="1"/>
</dbReference>
<evidence type="ECO:0000313" key="9">
    <source>
        <dbReference type="Proteomes" id="UP000800038"/>
    </source>
</evidence>
<dbReference type="InterPro" id="IPR050339">
    <property type="entry name" value="CC_SR_Kinase"/>
</dbReference>
<dbReference type="InterPro" id="IPR011009">
    <property type="entry name" value="Kinase-like_dom_sf"/>
</dbReference>
<dbReference type="PANTHER" id="PTHR11042">
    <property type="entry name" value="EUKARYOTIC TRANSLATION INITIATION FACTOR 2-ALPHA KINASE EIF2-ALPHA KINASE -RELATED"/>
    <property type="match status" value="1"/>
</dbReference>
<gene>
    <name evidence="8" type="ORF">EJ02DRAFT_334956</name>
</gene>
<dbReference type="GO" id="GO:0005524">
    <property type="term" value="F:ATP binding"/>
    <property type="evidence" value="ECO:0007669"/>
    <property type="project" value="UniProtKB-KW"/>
</dbReference>
<protein>
    <submittedName>
        <fullName evidence="8">Kinase-like protein</fullName>
    </submittedName>
</protein>
<evidence type="ECO:0000313" key="8">
    <source>
        <dbReference type="EMBL" id="KAF1947131.1"/>
    </source>
</evidence>
<keyword evidence="1" id="KW-0808">Transferase</keyword>
<evidence type="ECO:0000259" key="7">
    <source>
        <dbReference type="PROSITE" id="PS50011"/>
    </source>
</evidence>
<dbReference type="GO" id="GO:0005634">
    <property type="term" value="C:nucleus"/>
    <property type="evidence" value="ECO:0007669"/>
    <property type="project" value="TreeGrafter"/>
</dbReference>
<dbReference type="SMART" id="SM00220">
    <property type="entry name" value="S_TKc"/>
    <property type="match status" value="1"/>
</dbReference>
<evidence type="ECO:0000256" key="1">
    <source>
        <dbReference type="ARBA" id="ARBA00022679"/>
    </source>
</evidence>
<proteinExistence type="inferred from homology"/>
<dbReference type="EMBL" id="ML976000">
    <property type="protein sequence ID" value="KAF1947131.1"/>
    <property type="molecule type" value="Genomic_DNA"/>
</dbReference>
<feature type="region of interest" description="Disordered" evidence="6">
    <location>
        <begin position="394"/>
        <end position="440"/>
    </location>
</feature>
<keyword evidence="3 8" id="KW-0418">Kinase</keyword>
<dbReference type="Pfam" id="PF00069">
    <property type="entry name" value="Pkinase"/>
    <property type="match status" value="1"/>
</dbReference>
<dbReference type="Proteomes" id="UP000800038">
    <property type="component" value="Unassembled WGS sequence"/>
</dbReference>
<dbReference type="GO" id="GO:0005737">
    <property type="term" value="C:cytoplasm"/>
    <property type="evidence" value="ECO:0007669"/>
    <property type="project" value="TreeGrafter"/>
</dbReference>
<comment type="similarity">
    <text evidence="5">Belongs to the protein kinase superfamily. Ser/Thr protein kinase family. GCN2 subfamily.</text>
</comment>
<evidence type="ECO:0000256" key="6">
    <source>
        <dbReference type="SAM" id="MobiDB-lite"/>
    </source>
</evidence>
<dbReference type="OrthoDB" id="5979581at2759"/>
<dbReference type="PROSITE" id="PS00108">
    <property type="entry name" value="PROTEIN_KINASE_ST"/>
    <property type="match status" value="1"/>
</dbReference>
<dbReference type="PANTHER" id="PTHR11042:SF190">
    <property type="entry name" value="MITOSIS INHIBITOR PROTEIN KINASE MIK1"/>
    <property type="match status" value="1"/>
</dbReference>
<dbReference type="Gene3D" id="1.10.510.10">
    <property type="entry name" value="Transferase(Phosphotransferase) domain 1"/>
    <property type="match status" value="1"/>
</dbReference>
<dbReference type="AlphaFoldDB" id="A0A6A5T3D0"/>
<name>A0A6A5T3D0_9PLEO</name>
<evidence type="ECO:0000256" key="3">
    <source>
        <dbReference type="ARBA" id="ARBA00022777"/>
    </source>
</evidence>
<accession>A0A6A5T3D0</accession>
<dbReference type="InterPro" id="IPR008271">
    <property type="entry name" value="Ser/Thr_kinase_AS"/>
</dbReference>
<keyword evidence="4" id="KW-0067">ATP-binding</keyword>
<organism evidence="8 9">
    <name type="scientific">Clathrospora elynae</name>
    <dbReference type="NCBI Taxonomy" id="706981"/>
    <lineage>
        <taxon>Eukaryota</taxon>
        <taxon>Fungi</taxon>
        <taxon>Dikarya</taxon>
        <taxon>Ascomycota</taxon>
        <taxon>Pezizomycotina</taxon>
        <taxon>Dothideomycetes</taxon>
        <taxon>Pleosporomycetidae</taxon>
        <taxon>Pleosporales</taxon>
        <taxon>Diademaceae</taxon>
        <taxon>Clathrospora</taxon>
    </lineage>
</organism>
<feature type="domain" description="Protein kinase" evidence="7">
    <location>
        <begin position="22"/>
        <end position="320"/>
    </location>
</feature>
<evidence type="ECO:0000256" key="5">
    <source>
        <dbReference type="ARBA" id="ARBA00037982"/>
    </source>
</evidence>
<keyword evidence="9" id="KW-1185">Reference proteome</keyword>
<evidence type="ECO:0000256" key="2">
    <source>
        <dbReference type="ARBA" id="ARBA00022741"/>
    </source>
</evidence>
<dbReference type="GO" id="GO:0004672">
    <property type="term" value="F:protein kinase activity"/>
    <property type="evidence" value="ECO:0007669"/>
    <property type="project" value="InterPro"/>
</dbReference>
<sequence length="448" mass="50318">MAIATVPMREGAELVGEYGYRYLLVKAMGQPNVWVAVDAASQEKIFIVKQPGEDDVARGWPRFQHEMVMHELFKDTPSVRQQVDRIPPTSKADPPRIVLEILESTLWEARRKRQFSDVELKGIMRSTLMGLRDVHQKDMVYADLKMENILVSGFEHKANKDETIVDSNIVAKLGDLGIVMSPVKGLVQPIVYRAPEVYFRHEISPAADIWSWGLIYCQLLEAQASFHKCGMYDDLLQGSHVQKERLMERAIAHDFGLGSLDYYDGCALPYHDRAHREGQHWDHLRSKGVAEKEIEFLQWVLNPVPTDRPTAQNILDAGWLTPDSSEATGGVFASIKALVNPARKRSDSALFNKFDNKQQPMAYIPWKPSASTKTISQPPAFDNKQPIAYTPWKLSPETSKKSQLPALDTRAAVLPREDPHNNARPATPRSSTGGRPGGTFLSYGAFMG</sequence>
<dbReference type="InterPro" id="IPR000719">
    <property type="entry name" value="Prot_kinase_dom"/>
</dbReference>